<evidence type="ECO:0000313" key="1">
    <source>
        <dbReference type="EMBL" id="KAH7039436.1"/>
    </source>
</evidence>
<dbReference type="InterPro" id="IPR038781">
    <property type="entry name" value="C365.16-ike"/>
</dbReference>
<comment type="caution">
    <text evidence="1">The sequence shown here is derived from an EMBL/GenBank/DDBJ whole genome shotgun (WGS) entry which is preliminary data.</text>
</comment>
<dbReference type="PANTHER" id="PTHR37845">
    <property type="entry name" value="SEQUENCE ORPHAN"/>
    <property type="match status" value="1"/>
</dbReference>
<proteinExistence type="predicted"/>
<dbReference type="EMBL" id="JAGTJR010000029">
    <property type="protein sequence ID" value="KAH7039436.1"/>
    <property type="molecule type" value="Genomic_DNA"/>
</dbReference>
<dbReference type="Proteomes" id="UP000774617">
    <property type="component" value="Unassembled WGS sequence"/>
</dbReference>
<reference evidence="1 2" key="1">
    <citation type="journal article" date="2021" name="Nat. Commun.">
        <title>Genetic determinants of endophytism in the Arabidopsis root mycobiome.</title>
        <authorList>
            <person name="Mesny F."/>
            <person name="Miyauchi S."/>
            <person name="Thiergart T."/>
            <person name="Pickel B."/>
            <person name="Atanasova L."/>
            <person name="Karlsson M."/>
            <person name="Huettel B."/>
            <person name="Barry K.W."/>
            <person name="Haridas S."/>
            <person name="Chen C."/>
            <person name="Bauer D."/>
            <person name="Andreopoulos W."/>
            <person name="Pangilinan J."/>
            <person name="LaButti K."/>
            <person name="Riley R."/>
            <person name="Lipzen A."/>
            <person name="Clum A."/>
            <person name="Drula E."/>
            <person name="Henrissat B."/>
            <person name="Kohler A."/>
            <person name="Grigoriev I.V."/>
            <person name="Martin F.M."/>
            <person name="Hacquard S."/>
        </authorList>
    </citation>
    <scope>NUCLEOTIDE SEQUENCE [LARGE SCALE GENOMIC DNA]</scope>
    <source>
        <strain evidence="1 2">MPI-SDFR-AT-0080</strain>
    </source>
</reference>
<evidence type="ECO:0000313" key="2">
    <source>
        <dbReference type="Proteomes" id="UP000774617"/>
    </source>
</evidence>
<keyword evidence="2" id="KW-1185">Reference proteome</keyword>
<dbReference type="PANTHER" id="PTHR37845:SF1">
    <property type="entry name" value="SEQUENCE ORPHAN"/>
    <property type="match status" value="1"/>
</dbReference>
<name>A0ABQ8G0K6_9PEZI</name>
<protein>
    <submittedName>
        <fullName evidence="1">Uncharacterized protein</fullName>
    </submittedName>
</protein>
<organism evidence="1 2">
    <name type="scientific">Macrophomina phaseolina</name>
    <dbReference type="NCBI Taxonomy" id="35725"/>
    <lineage>
        <taxon>Eukaryota</taxon>
        <taxon>Fungi</taxon>
        <taxon>Dikarya</taxon>
        <taxon>Ascomycota</taxon>
        <taxon>Pezizomycotina</taxon>
        <taxon>Dothideomycetes</taxon>
        <taxon>Dothideomycetes incertae sedis</taxon>
        <taxon>Botryosphaeriales</taxon>
        <taxon>Botryosphaeriaceae</taxon>
        <taxon>Macrophomina</taxon>
    </lineage>
</organism>
<sequence>MAQQDIESFPSAQYGTEHGTGLGRKLFGDTFSAALTATLIAPALTLIDRVVVEKTTSHKPLLAGLRNHALTALAHPRRLLLTPPFAAVWTLYASTYAVANTTKTLPDEFQLPAAGTITLLSTLAVNVPLGVRKDLVLARHYGTAGSAAGALPAVNQPRVRVPKAAAAIFVLRDATTIFGSFLLPSRVAAAIPDDLAGPPAKATVTQMTVPVLSQLVATPLHLLGLDLYDRQGRVPLRDRLAWIWRSVPGATAIRCFRIVPAFGIGAVANMEVRSFFHGTRAAS</sequence>
<accession>A0ABQ8G0K6</accession>
<gene>
    <name evidence="1" type="ORF">B0J12DRAFT_712900</name>
</gene>